<feature type="chain" id="PRO_5032455306" evidence="1">
    <location>
        <begin position="22"/>
        <end position="221"/>
    </location>
</feature>
<gene>
    <name evidence="2" type="ORF">EDS130_LOCUS15856</name>
</gene>
<keyword evidence="1" id="KW-0732">Signal</keyword>
<accession>A0A814I6N7</accession>
<comment type="caution">
    <text evidence="2">The sequence shown here is derived from an EMBL/GenBank/DDBJ whole genome shotgun (WGS) entry which is preliminary data.</text>
</comment>
<name>A0A814I6N7_ADIRI</name>
<reference evidence="2" key="1">
    <citation type="submission" date="2021-02" db="EMBL/GenBank/DDBJ databases">
        <authorList>
            <person name="Nowell W R."/>
        </authorList>
    </citation>
    <scope>NUCLEOTIDE SEQUENCE</scope>
</reference>
<feature type="signal peptide" evidence="1">
    <location>
        <begin position="1"/>
        <end position="21"/>
    </location>
</feature>
<dbReference type="Proteomes" id="UP000663852">
    <property type="component" value="Unassembled WGS sequence"/>
</dbReference>
<evidence type="ECO:0000313" key="2">
    <source>
        <dbReference type="EMBL" id="CAF1020301.1"/>
    </source>
</evidence>
<organism evidence="2 3">
    <name type="scientific">Adineta ricciae</name>
    <name type="common">Rotifer</name>
    <dbReference type="NCBI Taxonomy" id="249248"/>
    <lineage>
        <taxon>Eukaryota</taxon>
        <taxon>Metazoa</taxon>
        <taxon>Spiralia</taxon>
        <taxon>Gnathifera</taxon>
        <taxon>Rotifera</taxon>
        <taxon>Eurotatoria</taxon>
        <taxon>Bdelloidea</taxon>
        <taxon>Adinetida</taxon>
        <taxon>Adinetidae</taxon>
        <taxon>Adineta</taxon>
    </lineage>
</organism>
<protein>
    <submittedName>
        <fullName evidence="2">Uncharacterized protein</fullName>
    </submittedName>
</protein>
<proteinExistence type="predicted"/>
<dbReference type="EMBL" id="CAJNOJ010000068">
    <property type="protein sequence ID" value="CAF1020301.1"/>
    <property type="molecule type" value="Genomic_DNA"/>
</dbReference>
<evidence type="ECO:0000256" key="1">
    <source>
        <dbReference type="SAM" id="SignalP"/>
    </source>
</evidence>
<sequence>MMTKLYLTLFIVMTLCQISLTRPMAISNTNHISSMHPTGTEYKNAQFQFSVVLPHGWHSRGLVKMFEKIEKETYPFTVQSHKSLEERYQEGLEEVLPLFTFSKNNPDATDAKLVPNIQAMAYNKAQISKLLKPCDFLKLIQKDIEASHTDECKISELDGILYANQISHPQTNQIASKIKQQRFATHVLETHVLYMVLNYFDEDQREQLLDIVKSLKFAEKH</sequence>
<evidence type="ECO:0000313" key="3">
    <source>
        <dbReference type="Proteomes" id="UP000663852"/>
    </source>
</evidence>
<dbReference type="AlphaFoldDB" id="A0A814I6N7"/>